<evidence type="ECO:0000313" key="2">
    <source>
        <dbReference type="Proteomes" id="UP000805193"/>
    </source>
</evidence>
<dbReference type="Proteomes" id="UP000805193">
    <property type="component" value="Unassembled WGS sequence"/>
</dbReference>
<gene>
    <name evidence="1" type="ORF">HPB47_015687</name>
</gene>
<sequence>MTRGQRSLSELKRHVFEYVGLSPNRLSELFGEADKLPDETWWSASVRAQALFDAYLGSRKVRSFEGLKELLVSDCIKAMAKAEVTWHVVVRECGD</sequence>
<reference evidence="1 2" key="1">
    <citation type="journal article" date="2020" name="Cell">
        <title>Large-Scale Comparative Analyses of Tick Genomes Elucidate Their Genetic Diversity and Vector Capacities.</title>
        <authorList>
            <consortium name="Tick Genome and Microbiome Consortium (TIGMIC)"/>
            <person name="Jia N."/>
            <person name="Wang J."/>
            <person name="Shi W."/>
            <person name="Du L."/>
            <person name="Sun Y."/>
            <person name="Zhan W."/>
            <person name="Jiang J.F."/>
            <person name="Wang Q."/>
            <person name="Zhang B."/>
            <person name="Ji P."/>
            <person name="Bell-Sakyi L."/>
            <person name="Cui X.M."/>
            <person name="Yuan T.T."/>
            <person name="Jiang B.G."/>
            <person name="Yang W.F."/>
            <person name="Lam T.T."/>
            <person name="Chang Q.C."/>
            <person name="Ding S.J."/>
            <person name="Wang X.J."/>
            <person name="Zhu J.G."/>
            <person name="Ruan X.D."/>
            <person name="Zhao L."/>
            <person name="Wei J.T."/>
            <person name="Ye R.Z."/>
            <person name="Que T.C."/>
            <person name="Du C.H."/>
            <person name="Zhou Y.H."/>
            <person name="Cheng J.X."/>
            <person name="Dai P.F."/>
            <person name="Guo W.B."/>
            <person name="Han X.H."/>
            <person name="Huang E.J."/>
            <person name="Li L.F."/>
            <person name="Wei W."/>
            <person name="Gao Y.C."/>
            <person name="Liu J.Z."/>
            <person name="Shao H.Z."/>
            <person name="Wang X."/>
            <person name="Wang C.C."/>
            <person name="Yang T.C."/>
            <person name="Huo Q.B."/>
            <person name="Li W."/>
            <person name="Chen H.Y."/>
            <person name="Chen S.E."/>
            <person name="Zhou L.G."/>
            <person name="Ni X.B."/>
            <person name="Tian J.H."/>
            <person name="Sheng Y."/>
            <person name="Liu T."/>
            <person name="Pan Y.S."/>
            <person name="Xia L.Y."/>
            <person name="Li J."/>
            <person name="Zhao F."/>
            <person name="Cao W.C."/>
        </authorList>
    </citation>
    <scope>NUCLEOTIDE SEQUENCE [LARGE SCALE GENOMIC DNA]</scope>
    <source>
        <strain evidence="1">Iper-2018</strain>
    </source>
</reference>
<proteinExistence type="predicted"/>
<evidence type="ECO:0000313" key="1">
    <source>
        <dbReference type="EMBL" id="KAG0442495.1"/>
    </source>
</evidence>
<keyword evidence="2" id="KW-1185">Reference proteome</keyword>
<protein>
    <submittedName>
        <fullName evidence="1">Uncharacterized protein</fullName>
    </submittedName>
</protein>
<organism evidence="1 2">
    <name type="scientific">Ixodes persulcatus</name>
    <name type="common">Taiga tick</name>
    <dbReference type="NCBI Taxonomy" id="34615"/>
    <lineage>
        <taxon>Eukaryota</taxon>
        <taxon>Metazoa</taxon>
        <taxon>Ecdysozoa</taxon>
        <taxon>Arthropoda</taxon>
        <taxon>Chelicerata</taxon>
        <taxon>Arachnida</taxon>
        <taxon>Acari</taxon>
        <taxon>Parasitiformes</taxon>
        <taxon>Ixodida</taxon>
        <taxon>Ixodoidea</taxon>
        <taxon>Ixodidae</taxon>
        <taxon>Ixodinae</taxon>
        <taxon>Ixodes</taxon>
    </lineage>
</organism>
<dbReference type="EMBL" id="JABSTQ010004346">
    <property type="protein sequence ID" value="KAG0442495.1"/>
    <property type="molecule type" value="Genomic_DNA"/>
</dbReference>
<name>A0AC60QSW9_IXOPE</name>
<comment type="caution">
    <text evidence="1">The sequence shown here is derived from an EMBL/GenBank/DDBJ whole genome shotgun (WGS) entry which is preliminary data.</text>
</comment>
<accession>A0AC60QSW9</accession>